<evidence type="ECO:0000259" key="6">
    <source>
        <dbReference type="PROSITE" id="PS50011"/>
    </source>
</evidence>
<dbReference type="GO" id="GO:0005524">
    <property type="term" value="F:ATP binding"/>
    <property type="evidence" value="ECO:0007669"/>
    <property type="project" value="UniProtKB-KW"/>
</dbReference>
<evidence type="ECO:0000256" key="2">
    <source>
        <dbReference type="ARBA" id="ARBA00022741"/>
    </source>
</evidence>
<evidence type="ECO:0000256" key="4">
    <source>
        <dbReference type="ARBA" id="ARBA00022840"/>
    </source>
</evidence>
<evidence type="ECO:0000256" key="3">
    <source>
        <dbReference type="ARBA" id="ARBA00022777"/>
    </source>
</evidence>
<reference evidence="8" key="1">
    <citation type="submission" date="2016-11" db="EMBL/GenBank/DDBJ databases">
        <authorList>
            <person name="Varghese N."/>
            <person name="Submissions S."/>
        </authorList>
    </citation>
    <scope>NUCLEOTIDE SEQUENCE [LARGE SCALE GENOMIC DNA]</scope>
    <source>
        <strain evidence="8">UWOS</strain>
    </source>
</reference>
<dbReference type="InterPro" id="IPR000719">
    <property type="entry name" value="Prot_kinase_dom"/>
</dbReference>
<keyword evidence="2" id="KW-0547">Nucleotide-binding</keyword>
<dbReference type="RefSeq" id="WP_073305598.1">
    <property type="nucleotide sequence ID" value="NZ_FRAW01000029.1"/>
</dbReference>
<dbReference type="GO" id="GO:0004674">
    <property type="term" value="F:protein serine/threonine kinase activity"/>
    <property type="evidence" value="ECO:0007669"/>
    <property type="project" value="UniProtKB-KW"/>
</dbReference>
<keyword evidence="8" id="KW-1185">Reference proteome</keyword>
<dbReference type="Gene3D" id="1.10.510.10">
    <property type="entry name" value="Transferase(Phosphotransferase) domain 1"/>
    <property type="match status" value="1"/>
</dbReference>
<keyword evidence="5" id="KW-0812">Transmembrane</keyword>
<keyword evidence="3 7" id="KW-0418">Kinase</keyword>
<dbReference type="PANTHER" id="PTHR43289:SF6">
    <property type="entry name" value="SERINE_THREONINE-PROTEIN KINASE NEKL-3"/>
    <property type="match status" value="1"/>
</dbReference>
<dbReference type="EMBL" id="FRAW01000029">
    <property type="protein sequence ID" value="SHL02425.1"/>
    <property type="molecule type" value="Genomic_DNA"/>
</dbReference>
<feature type="transmembrane region" description="Helical" evidence="5">
    <location>
        <begin position="314"/>
        <end position="333"/>
    </location>
</feature>
<dbReference type="PANTHER" id="PTHR43289">
    <property type="entry name" value="MITOGEN-ACTIVATED PROTEIN KINASE KINASE KINASE 20-RELATED"/>
    <property type="match status" value="1"/>
</dbReference>
<evidence type="ECO:0000313" key="8">
    <source>
        <dbReference type="Proteomes" id="UP000184275"/>
    </source>
</evidence>
<dbReference type="SUPFAM" id="SSF56112">
    <property type="entry name" value="Protein kinase-like (PK-like)"/>
    <property type="match status" value="1"/>
</dbReference>
<keyword evidence="5" id="KW-1133">Transmembrane helix</keyword>
<proteinExistence type="predicted"/>
<feature type="domain" description="Protein kinase" evidence="6">
    <location>
        <begin position="9"/>
        <end position="248"/>
    </location>
</feature>
<dbReference type="AlphaFoldDB" id="A0A1M6X9G4"/>
<protein>
    <submittedName>
        <fullName evidence="7">Serine/threonine protein kinase</fullName>
    </submittedName>
</protein>
<keyword evidence="1" id="KW-0808">Transferase</keyword>
<name>A0A1M6X9G4_9BACT</name>
<evidence type="ECO:0000256" key="5">
    <source>
        <dbReference type="SAM" id="Phobius"/>
    </source>
</evidence>
<dbReference type="Pfam" id="PF00069">
    <property type="entry name" value="Pkinase"/>
    <property type="match status" value="1"/>
</dbReference>
<evidence type="ECO:0000313" key="7">
    <source>
        <dbReference type="EMBL" id="SHL02425.1"/>
    </source>
</evidence>
<accession>A0A1M6X9G4</accession>
<keyword evidence="4" id="KW-0067">ATP-binding</keyword>
<keyword evidence="7" id="KW-0723">Serine/threonine-protein kinase</keyword>
<sequence>MDADWGKRLSAFRKMGEGGEAVVYRALLDGTHPVVLKWARESSSGNGEMAEWIGLESPGVDRILGKGILNGRPFVVLEYVRGVSTALLAPMPPRVAVKMLRQICRTLLALSDAGTFHGDLSPENVLVDGEGNPHLVDGGTGVLGTPRYAAPERFEGSEPTEKSEMFSLGALLYFWIAGEPLFAGESLGLVENAVFQVDSYDASMRLCSLGKLPPEMLRKFRPLWKGTLRRFPADRFEDLDELDESLEIAESELSLDDSSENRAKETAWKNELALRIREWEAGIARHPEENPFQNADGESFGVNRSKRVARLKKLCAGFAVLLAVLFFFLYIFFGKTSLPDVEQVGKTMLENTRSLPVDESAASLSRDTQAVRGILTDADTLADEVR</sequence>
<dbReference type="PROSITE" id="PS50011">
    <property type="entry name" value="PROTEIN_KINASE_DOM"/>
    <property type="match status" value="1"/>
</dbReference>
<organism evidence="7 8">
    <name type="scientific">Fibrobacter intestinalis</name>
    <dbReference type="NCBI Taxonomy" id="28122"/>
    <lineage>
        <taxon>Bacteria</taxon>
        <taxon>Pseudomonadati</taxon>
        <taxon>Fibrobacterota</taxon>
        <taxon>Fibrobacteria</taxon>
        <taxon>Fibrobacterales</taxon>
        <taxon>Fibrobacteraceae</taxon>
        <taxon>Fibrobacter</taxon>
    </lineage>
</organism>
<gene>
    <name evidence="7" type="ORF">SAMN05720469_12934</name>
</gene>
<dbReference type="InterPro" id="IPR011009">
    <property type="entry name" value="Kinase-like_dom_sf"/>
</dbReference>
<dbReference type="Proteomes" id="UP000184275">
    <property type="component" value="Unassembled WGS sequence"/>
</dbReference>
<keyword evidence="5" id="KW-0472">Membrane</keyword>
<evidence type="ECO:0000256" key="1">
    <source>
        <dbReference type="ARBA" id="ARBA00022679"/>
    </source>
</evidence>